<dbReference type="Proteomes" id="UP000053989">
    <property type="component" value="Unassembled WGS sequence"/>
</dbReference>
<accession>A0A0C3D6D2</accession>
<evidence type="ECO:0000313" key="2">
    <source>
        <dbReference type="EMBL" id="KIM56335.1"/>
    </source>
</evidence>
<keyword evidence="3" id="KW-1185">Reference proteome</keyword>
<evidence type="ECO:0000256" key="1">
    <source>
        <dbReference type="SAM" id="SignalP"/>
    </source>
</evidence>
<dbReference type="EMBL" id="KN822118">
    <property type="protein sequence ID" value="KIM56335.1"/>
    <property type="molecule type" value="Genomic_DNA"/>
</dbReference>
<dbReference type="AlphaFoldDB" id="A0A0C3D6D2"/>
<dbReference type="InParanoid" id="A0A0C3D6D2"/>
<feature type="signal peptide" evidence="1">
    <location>
        <begin position="1"/>
        <end position="30"/>
    </location>
</feature>
<reference evidence="2 3" key="1">
    <citation type="submission" date="2014-04" db="EMBL/GenBank/DDBJ databases">
        <authorList>
            <consortium name="DOE Joint Genome Institute"/>
            <person name="Kuo A."/>
            <person name="Kohler A."/>
            <person name="Nagy L.G."/>
            <person name="Floudas D."/>
            <person name="Copeland A."/>
            <person name="Barry K.W."/>
            <person name="Cichocki N."/>
            <person name="Veneault-Fourrey C."/>
            <person name="LaButti K."/>
            <person name="Lindquist E.A."/>
            <person name="Lipzen A."/>
            <person name="Lundell T."/>
            <person name="Morin E."/>
            <person name="Murat C."/>
            <person name="Sun H."/>
            <person name="Tunlid A."/>
            <person name="Henrissat B."/>
            <person name="Grigoriev I.V."/>
            <person name="Hibbett D.S."/>
            <person name="Martin F."/>
            <person name="Nordberg H.P."/>
            <person name="Cantor M.N."/>
            <person name="Hua S.X."/>
        </authorList>
    </citation>
    <scope>NUCLEOTIDE SEQUENCE [LARGE SCALE GENOMIC DNA]</scope>
    <source>
        <strain evidence="2 3">Foug A</strain>
    </source>
</reference>
<dbReference type="HOGENOM" id="CLU_2832645_0_0_1"/>
<organism evidence="2 3">
    <name type="scientific">Scleroderma citrinum Foug A</name>
    <dbReference type="NCBI Taxonomy" id="1036808"/>
    <lineage>
        <taxon>Eukaryota</taxon>
        <taxon>Fungi</taxon>
        <taxon>Dikarya</taxon>
        <taxon>Basidiomycota</taxon>
        <taxon>Agaricomycotina</taxon>
        <taxon>Agaricomycetes</taxon>
        <taxon>Agaricomycetidae</taxon>
        <taxon>Boletales</taxon>
        <taxon>Sclerodermatineae</taxon>
        <taxon>Sclerodermataceae</taxon>
        <taxon>Scleroderma</taxon>
    </lineage>
</organism>
<protein>
    <submittedName>
        <fullName evidence="2">Uncharacterized protein</fullName>
    </submittedName>
</protein>
<sequence>MKSCQVAAVIGLLTCILHTSLLSFAERANGDRFRSPECHRSASDALSLPLSLQSLGVIREVSAMKN</sequence>
<name>A0A0C3D6D2_9AGAM</name>
<proteinExistence type="predicted"/>
<reference evidence="3" key="2">
    <citation type="submission" date="2015-01" db="EMBL/GenBank/DDBJ databases">
        <title>Evolutionary Origins and Diversification of the Mycorrhizal Mutualists.</title>
        <authorList>
            <consortium name="DOE Joint Genome Institute"/>
            <consortium name="Mycorrhizal Genomics Consortium"/>
            <person name="Kohler A."/>
            <person name="Kuo A."/>
            <person name="Nagy L.G."/>
            <person name="Floudas D."/>
            <person name="Copeland A."/>
            <person name="Barry K.W."/>
            <person name="Cichocki N."/>
            <person name="Veneault-Fourrey C."/>
            <person name="LaButti K."/>
            <person name="Lindquist E.A."/>
            <person name="Lipzen A."/>
            <person name="Lundell T."/>
            <person name="Morin E."/>
            <person name="Murat C."/>
            <person name="Riley R."/>
            <person name="Ohm R."/>
            <person name="Sun H."/>
            <person name="Tunlid A."/>
            <person name="Henrissat B."/>
            <person name="Grigoriev I.V."/>
            <person name="Hibbett D.S."/>
            <person name="Martin F."/>
        </authorList>
    </citation>
    <scope>NUCLEOTIDE SEQUENCE [LARGE SCALE GENOMIC DNA]</scope>
    <source>
        <strain evidence="3">Foug A</strain>
    </source>
</reference>
<evidence type="ECO:0000313" key="3">
    <source>
        <dbReference type="Proteomes" id="UP000053989"/>
    </source>
</evidence>
<feature type="chain" id="PRO_5002163278" evidence="1">
    <location>
        <begin position="31"/>
        <end position="66"/>
    </location>
</feature>
<gene>
    <name evidence="2" type="ORF">SCLCIDRAFT_1220366</name>
</gene>
<keyword evidence="1" id="KW-0732">Signal</keyword>